<accession>A0AAN8XIR5</accession>
<dbReference type="AlphaFoldDB" id="A0AAN8XIR5"/>
<evidence type="ECO:0000256" key="1">
    <source>
        <dbReference type="SAM" id="MobiDB-lite"/>
    </source>
</evidence>
<dbReference type="Proteomes" id="UP001381693">
    <property type="component" value="Unassembled WGS sequence"/>
</dbReference>
<comment type="caution">
    <text evidence="2">The sequence shown here is derived from an EMBL/GenBank/DDBJ whole genome shotgun (WGS) entry which is preliminary data.</text>
</comment>
<keyword evidence="3" id="KW-1185">Reference proteome</keyword>
<sequence>MFEYFITVCQEYQHFSKSLQRLIALENTAGSRIPRPSSTRWNFKSRTVNAVQGMKDALIECCTILELSNSKDTGSAAAGIKRVLSDPEFEFWLEFISKVMPHVDIMVSLLQSRNSNAVKGNASLTAFASSVQKFRGECHASTMPYEPKRRKFNTNKVGAAKEQKQKDVFQP</sequence>
<gene>
    <name evidence="2" type="ORF">SK128_023503</name>
</gene>
<name>A0AAN8XIR5_HALRR</name>
<feature type="region of interest" description="Disordered" evidence="1">
    <location>
        <begin position="149"/>
        <end position="171"/>
    </location>
</feature>
<proteinExistence type="predicted"/>
<organism evidence="2 3">
    <name type="scientific">Halocaridina rubra</name>
    <name type="common">Hawaiian red shrimp</name>
    <dbReference type="NCBI Taxonomy" id="373956"/>
    <lineage>
        <taxon>Eukaryota</taxon>
        <taxon>Metazoa</taxon>
        <taxon>Ecdysozoa</taxon>
        <taxon>Arthropoda</taxon>
        <taxon>Crustacea</taxon>
        <taxon>Multicrustacea</taxon>
        <taxon>Malacostraca</taxon>
        <taxon>Eumalacostraca</taxon>
        <taxon>Eucarida</taxon>
        <taxon>Decapoda</taxon>
        <taxon>Pleocyemata</taxon>
        <taxon>Caridea</taxon>
        <taxon>Atyoidea</taxon>
        <taxon>Atyidae</taxon>
        <taxon>Halocaridina</taxon>
    </lineage>
</organism>
<dbReference type="EMBL" id="JAXCGZ010001350">
    <property type="protein sequence ID" value="KAK7085275.1"/>
    <property type="molecule type" value="Genomic_DNA"/>
</dbReference>
<protein>
    <submittedName>
        <fullName evidence="2">Uncharacterized protein</fullName>
    </submittedName>
</protein>
<reference evidence="2 3" key="1">
    <citation type="submission" date="2023-11" db="EMBL/GenBank/DDBJ databases">
        <title>Halocaridina rubra genome assembly.</title>
        <authorList>
            <person name="Smith C."/>
        </authorList>
    </citation>
    <scope>NUCLEOTIDE SEQUENCE [LARGE SCALE GENOMIC DNA]</scope>
    <source>
        <strain evidence="2">EP-1</strain>
        <tissue evidence="2">Whole</tissue>
    </source>
</reference>
<evidence type="ECO:0000313" key="3">
    <source>
        <dbReference type="Proteomes" id="UP001381693"/>
    </source>
</evidence>
<feature type="compositionally biased region" description="Basic and acidic residues" evidence="1">
    <location>
        <begin position="159"/>
        <end position="171"/>
    </location>
</feature>
<evidence type="ECO:0000313" key="2">
    <source>
        <dbReference type="EMBL" id="KAK7085275.1"/>
    </source>
</evidence>